<dbReference type="HOGENOM" id="CLU_1365123_0_0_9"/>
<dbReference type="AlphaFoldDB" id="I8TQP7"/>
<evidence type="ECO:0000256" key="1">
    <source>
        <dbReference type="SAM" id="Phobius"/>
    </source>
</evidence>
<dbReference type="STRING" id="1192197.JBW_01588"/>
<dbReference type="KEGG" id="pft:JBW_01588"/>
<dbReference type="EMBL" id="CP010978">
    <property type="protein sequence ID" value="AJQ26938.1"/>
    <property type="molecule type" value="Genomic_DNA"/>
</dbReference>
<name>I8TQP7_9FIRM</name>
<evidence type="ECO:0000313" key="2">
    <source>
        <dbReference type="EMBL" id="AJQ26938.1"/>
    </source>
</evidence>
<reference evidence="2 3" key="1">
    <citation type="journal article" date="2015" name="Genome Announc.">
        <title>Complete Genome Sequence of Pelosinus fermentans JBW45, a Member of a Remarkably Competitive Group of Negativicutes in the Firmicutes Phylum.</title>
        <authorList>
            <person name="De Leon K.B."/>
            <person name="Utturkar S.M."/>
            <person name="Camilleri L.B."/>
            <person name="Elias D.A."/>
            <person name="Arkin A.P."/>
            <person name="Fields M.W."/>
            <person name="Brown S.D."/>
            <person name="Wall J.D."/>
        </authorList>
    </citation>
    <scope>NUCLEOTIDE SEQUENCE [LARGE SCALE GENOMIC DNA]</scope>
    <source>
        <strain evidence="2 3">JBW45</strain>
    </source>
</reference>
<reference evidence="3" key="2">
    <citation type="submission" date="2015-02" db="EMBL/GenBank/DDBJ databases">
        <title>Complete Genome Sequence of Pelosinus fermentans JBW45.</title>
        <authorList>
            <person name="De Leon K.B."/>
            <person name="Utturkar S.M."/>
            <person name="Camilleri L.B."/>
            <person name="Arkin A.P."/>
            <person name="Fields M.W."/>
            <person name="Brown S.D."/>
            <person name="Wall J.D."/>
        </authorList>
    </citation>
    <scope>NUCLEOTIDE SEQUENCE [LARGE SCALE GENOMIC DNA]</scope>
    <source>
        <strain evidence="3">JBW45</strain>
    </source>
</reference>
<evidence type="ECO:0000313" key="3">
    <source>
        <dbReference type="Proteomes" id="UP000005361"/>
    </source>
</evidence>
<dbReference type="RefSeq" id="WP_007959762.1">
    <property type="nucleotide sequence ID" value="NZ_CP010978.1"/>
</dbReference>
<keyword evidence="1" id="KW-0812">Transmembrane</keyword>
<dbReference type="Proteomes" id="UP000005361">
    <property type="component" value="Chromosome"/>
</dbReference>
<sequence length="200" mass="23021">MEIRDIIAGYAAIASTVSIGWNIYLELIKKSNQRKALAGSLIAELLAIENMYKLVELKPWEYEASPPLDIVKIDSNYFAIFDGNTDKIGVFNKEDALIIVGSYIFCKAYVDTLKVLSEQWQETVRFRRSLPLILDINYDAKCRVLDERNKELKDLYNLVYNQQAYFYNNINSAKGVLIKNTLNKDRKIVKRIAAIFTSDF</sequence>
<protein>
    <submittedName>
        <fullName evidence="2">Uncharacterized protein</fullName>
    </submittedName>
</protein>
<proteinExistence type="predicted"/>
<keyword evidence="1" id="KW-1133">Transmembrane helix</keyword>
<keyword evidence="1" id="KW-0472">Membrane</keyword>
<gene>
    <name evidence="2" type="ORF">JBW_01588</name>
</gene>
<accession>I8TQP7</accession>
<organism evidence="2 3">
    <name type="scientific">Pelosinus fermentans JBW45</name>
    <dbReference type="NCBI Taxonomy" id="1192197"/>
    <lineage>
        <taxon>Bacteria</taxon>
        <taxon>Bacillati</taxon>
        <taxon>Bacillota</taxon>
        <taxon>Negativicutes</taxon>
        <taxon>Selenomonadales</taxon>
        <taxon>Sporomusaceae</taxon>
        <taxon>Pelosinus</taxon>
    </lineage>
</organism>
<feature type="transmembrane region" description="Helical" evidence="1">
    <location>
        <begin position="6"/>
        <end position="25"/>
    </location>
</feature>